<dbReference type="InterPro" id="IPR011657">
    <property type="entry name" value="CNT_C_dom"/>
</dbReference>
<comment type="similarity">
    <text evidence="2">Belongs to the concentrative nucleoside transporter (CNT) (TC 2.A.41) family.</text>
</comment>
<feature type="domain" description="Concentrative nucleoside transporter N-terminal" evidence="7">
    <location>
        <begin position="21"/>
        <end position="93"/>
    </location>
</feature>
<evidence type="ECO:0000259" key="7">
    <source>
        <dbReference type="Pfam" id="PF01773"/>
    </source>
</evidence>
<dbReference type="AlphaFoldDB" id="A0A0X8FFN7"/>
<evidence type="ECO:0000313" key="10">
    <source>
        <dbReference type="Proteomes" id="UP000594771"/>
    </source>
</evidence>
<evidence type="ECO:0000313" key="9">
    <source>
        <dbReference type="EMBL" id="QPS01903.1"/>
    </source>
</evidence>
<sequence>MDKLLSFGKVSDSMSIVQGLVGLLVIFGLCYFLSFDRKNIKYKNVAIMLVAEVVLALILFRTSLGLTILNGIASGMDWLMAQGIEGVNFVFGGIQLTADGFVFFLHVLAPLVFITALIGVLNWLGVLPFVVKWVGFGINKLTGAGELESYFPIASTVFGTPTNYLSVVDQVRRASEKQLFTLAVIPMSVVTVSMLAAYMKLVKPQYVVVGVLMQLLSALAVSVIVNPYDDKEEIAKGTQAYHEREGIEDDQAEEAQGEKEKEPFFSMLSDYMVTGWNTAVIVAVMLIGFVALISMLNSLFEGLINISFTELVGYVFSPFAFLMGVPKEDIVQAGSVMAQKVLANEVVAMTSLSGLEGLSEKTAAIMGTYCMSFSNFGTLGMVIGGVKAIDAHQGNVVAKYSLKIVLVSTLASMVTATIVGFLF</sequence>
<dbReference type="InterPro" id="IPR008276">
    <property type="entry name" value="C_nuclsd_transpt"/>
</dbReference>
<name>A0A0X8FFN7_9LACT</name>
<comment type="subcellular location">
    <subcellularLocation>
        <location evidence="1">Cell membrane</location>
        <topology evidence="1">Multi-pass membrane protein</topology>
    </subcellularLocation>
</comment>
<dbReference type="GO" id="GO:0015293">
    <property type="term" value="F:symporter activity"/>
    <property type="evidence" value="ECO:0007669"/>
    <property type="project" value="TreeGrafter"/>
</dbReference>
<keyword evidence="3" id="KW-1003">Cell membrane</keyword>
<dbReference type="Pfam" id="PF07662">
    <property type="entry name" value="Nucleos_tra2_C"/>
    <property type="match status" value="1"/>
</dbReference>
<dbReference type="OrthoDB" id="9766455at2"/>
<reference evidence="9 10" key="1">
    <citation type="submission" date="2020-12" db="EMBL/GenBank/DDBJ databases">
        <title>FDA dAtabase for Regulatory Grade micrObial Sequences (FDA-ARGOS): Supporting development and validation of Infectious Disease Dx tests.</title>
        <authorList>
            <person name="Sproer C."/>
            <person name="Gronow S."/>
            <person name="Severitt S."/>
            <person name="Schroder I."/>
            <person name="Tallon L."/>
            <person name="Sadzewicz L."/>
            <person name="Zhao X."/>
            <person name="Boylan J."/>
            <person name="Ott S."/>
            <person name="Bowen H."/>
            <person name="Vavikolanu K."/>
            <person name="Mehta A."/>
            <person name="Aluvathingal J."/>
            <person name="Nadendla S."/>
            <person name="Lowell S."/>
            <person name="Myers T."/>
            <person name="Yan Y."/>
            <person name="Sichtig H."/>
        </authorList>
    </citation>
    <scope>NUCLEOTIDE SEQUENCE [LARGE SCALE GENOMIC DNA]</scope>
    <source>
        <strain evidence="9 10">FDAARGOS_911</strain>
    </source>
</reference>
<keyword evidence="4" id="KW-0812">Transmembrane</keyword>
<dbReference type="InterPro" id="IPR002668">
    <property type="entry name" value="CNT_N_dom"/>
</dbReference>
<dbReference type="PANTHER" id="PTHR10590">
    <property type="entry name" value="SODIUM/NUCLEOSIDE COTRANSPORTER"/>
    <property type="match status" value="1"/>
</dbReference>
<evidence type="ECO:0000256" key="5">
    <source>
        <dbReference type="ARBA" id="ARBA00022989"/>
    </source>
</evidence>
<accession>A0A0X8FFN7</accession>
<dbReference type="GO" id="GO:0005886">
    <property type="term" value="C:plasma membrane"/>
    <property type="evidence" value="ECO:0007669"/>
    <property type="project" value="UniProtKB-SubCell"/>
</dbReference>
<keyword evidence="5" id="KW-1133">Transmembrane helix</keyword>
<feature type="domain" description="Concentrative nucleoside transporter C-terminal" evidence="8">
    <location>
        <begin position="206"/>
        <end position="420"/>
    </location>
</feature>
<evidence type="ECO:0000256" key="6">
    <source>
        <dbReference type="ARBA" id="ARBA00023136"/>
    </source>
</evidence>
<evidence type="ECO:0000256" key="1">
    <source>
        <dbReference type="ARBA" id="ARBA00004651"/>
    </source>
</evidence>
<protein>
    <submittedName>
        <fullName evidence="9">NupC/NupG family nucleoside CNT transporter</fullName>
    </submittedName>
</protein>
<dbReference type="GO" id="GO:0005337">
    <property type="term" value="F:nucleoside transmembrane transporter activity"/>
    <property type="evidence" value="ECO:0007669"/>
    <property type="project" value="InterPro"/>
</dbReference>
<evidence type="ECO:0000256" key="2">
    <source>
        <dbReference type="ARBA" id="ARBA00009033"/>
    </source>
</evidence>
<evidence type="ECO:0000256" key="4">
    <source>
        <dbReference type="ARBA" id="ARBA00022692"/>
    </source>
</evidence>
<dbReference type="Pfam" id="PF01773">
    <property type="entry name" value="Nucleos_tra2_N"/>
    <property type="match status" value="1"/>
</dbReference>
<keyword evidence="6" id="KW-0472">Membrane</keyword>
<dbReference type="PANTHER" id="PTHR10590:SF23">
    <property type="entry name" value="NUPC_NUPG FAMILY NUCLEOSIDE CNT TRANSPORTER"/>
    <property type="match status" value="1"/>
</dbReference>
<dbReference type="Proteomes" id="UP000594771">
    <property type="component" value="Chromosome"/>
</dbReference>
<gene>
    <name evidence="9" type="ORF">I6G68_02170</name>
</gene>
<evidence type="ECO:0000259" key="8">
    <source>
        <dbReference type="Pfam" id="PF07662"/>
    </source>
</evidence>
<organism evidence="9 10">
    <name type="scientific">Aerococcus urinae</name>
    <dbReference type="NCBI Taxonomy" id="1376"/>
    <lineage>
        <taxon>Bacteria</taxon>
        <taxon>Bacillati</taxon>
        <taxon>Bacillota</taxon>
        <taxon>Bacilli</taxon>
        <taxon>Lactobacillales</taxon>
        <taxon>Aerococcaceae</taxon>
        <taxon>Aerococcus</taxon>
    </lineage>
</organism>
<dbReference type="KEGG" id="aun:AWM73_07845"/>
<evidence type="ECO:0000256" key="3">
    <source>
        <dbReference type="ARBA" id="ARBA00022475"/>
    </source>
</evidence>
<proteinExistence type="inferred from homology"/>
<dbReference type="EMBL" id="CP065662">
    <property type="protein sequence ID" value="QPS01903.1"/>
    <property type="molecule type" value="Genomic_DNA"/>
</dbReference>